<evidence type="ECO:0000259" key="1">
    <source>
        <dbReference type="Pfam" id="PF00535"/>
    </source>
</evidence>
<name>A0AA91YYB0_9BACT</name>
<reference evidence="2 3" key="1">
    <citation type="submission" date="2017-07" db="EMBL/GenBank/DDBJ databases">
        <title>Draft genome sequence of Prevotella copri isolated from the gut of healthy adult Indian.</title>
        <authorList>
            <person name="Das B."/>
            <person name="Bag S."/>
            <person name="Ghosh T.S."/>
        </authorList>
    </citation>
    <scope>NUCLEOTIDE SEQUENCE [LARGE SCALE GENOMIC DNA]</scope>
    <source>
        <strain evidence="2 3">Indica</strain>
    </source>
</reference>
<sequence>MNNKPFFSIITVCFNSATTIERTIKSILNQNFSDYEYIIVDGGSTDETIGIIKKYEPLFQGRLKWKSESDKGIYDAMNKGILRSEGTIIGIVNSDDWLEPDTLQTVWEENRYCEHSNRTIIAGEILFHYSTGLTQLYPISQKIYESKSRNFEMGLNHPATFVPRLVYDTVGLFDVNFKLKADADFILRCYENRIPVHFIPKVLSNMSDGGASNNRSKKELTDTVLKYKKHIKSKPLYYIYCIKSFVNWYVKGLVPMCLVRYYRNVHNRKK</sequence>
<feature type="domain" description="Glycosyltransferase 2-like" evidence="1">
    <location>
        <begin position="8"/>
        <end position="109"/>
    </location>
</feature>
<dbReference type="PANTHER" id="PTHR22916:SF3">
    <property type="entry name" value="UDP-GLCNAC:BETAGAL BETA-1,3-N-ACETYLGLUCOSAMINYLTRANSFERASE-LIKE PROTEIN 1"/>
    <property type="match status" value="1"/>
</dbReference>
<dbReference type="SUPFAM" id="SSF53448">
    <property type="entry name" value="Nucleotide-diphospho-sugar transferases"/>
    <property type="match status" value="1"/>
</dbReference>
<dbReference type="GO" id="GO:0016758">
    <property type="term" value="F:hexosyltransferase activity"/>
    <property type="evidence" value="ECO:0007669"/>
    <property type="project" value="UniProtKB-ARBA"/>
</dbReference>
<dbReference type="EMBL" id="NMPZ01000001">
    <property type="protein sequence ID" value="OXL45271.1"/>
    <property type="molecule type" value="Genomic_DNA"/>
</dbReference>
<accession>A0AA91YYB0</accession>
<evidence type="ECO:0000313" key="2">
    <source>
        <dbReference type="EMBL" id="OXL45271.1"/>
    </source>
</evidence>
<protein>
    <submittedName>
        <fullName evidence="2">Glycosyltransferase</fullName>
    </submittedName>
</protein>
<comment type="caution">
    <text evidence="2">The sequence shown here is derived from an EMBL/GenBank/DDBJ whole genome shotgun (WGS) entry which is preliminary data.</text>
</comment>
<dbReference type="PANTHER" id="PTHR22916">
    <property type="entry name" value="GLYCOSYLTRANSFERASE"/>
    <property type="match status" value="1"/>
</dbReference>
<dbReference type="Proteomes" id="UP000215155">
    <property type="component" value="Unassembled WGS sequence"/>
</dbReference>
<dbReference type="InterPro" id="IPR001173">
    <property type="entry name" value="Glyco_trans_2-like"/>
</dbReference>
<dbReference type="InterPro" id="IPR029044">
    <property type="entry name" value="Nucleotide-diphossugar_trans"/>
</dbReference>
<dbReference type="CDD" id="cd06433">
    <property type="entry name" value="GT_2_WfgS_like"/>
    <property type="match status" value="1"/>
</dbReference>
<evidence type="ECO:0000313" key="3">
    <source>
        <dbReference type="Proteomes" id="UP000215155"/>
    </source>
</evidence>
<dbReference type="Gene3D" id="3.90.550.10">
    <property type="entry name" value="Spore Coat Polysaccharide Biosynthesis Protein SpsA, Chain A"/>
    <property type="match status" value="1"/>
</dbReference>
<organism evidence="2 3">
    <name type="scientific">Segatella copri</name>
    <dbReference type="NCBI Taxonomy" id="165179"/>
    <lineage>
        <taxon>Bacteria</taxon>
        <taxon>Pseudomonadati</taxon>
        <taxon>Bacteroidota</taxon>
        <taxon>Bacteroidia</taxon>
        <taxon>Bacteroidales</taxon>
        <taxon>Prevotellaceae</taxon>
        <taxon>Segatella</taxon>
    </lineage>
</organism>
<dbReference type="AlphaFoldDB" id="A0AA91YYB0"/>
<proteinExistence type="predicted"/>
<dbReference type="RefSeq" id="WP_089542543.1">
    <property type="nucleotide sequence ID" value="NZ_NMPZ01000001.1"/>
</dbReference>
<dbReference type="Pfam" id="PF00535">
    <property type="entry name" value="Glycos_transf_2"/>
    <property type="match status" value="1"/>
</dbReference>
<gene>
    <name evidence="2" type="ORF">CFT61_00500</name>
</gene>